<dbReference type="Pfam" id="PF17177">
    <property type="entry name" value="PPR_long"/>
    <property type="match status" value="1"/>
</dbReference>
<feature type="repeat" description="PPR" evidence="2">
    <location>
        <begin position="263"/>
        <end position="297"/>
    </location>
</feature>
<name>A0AAN8UW58_9MAGN</name>
<dbReference type="PANTHER" id="PTHR46862:SF3">
    <property type="entry name" value="OS07G0661900 PROTEIN"/>
    <property type="match status" value="1"/>
</dbReference>
<protein>
    <submittedName>
        <fullName evidence="4">Pentatricopeptide repeat</fullName>
    </submittedName>
</protein>
<proteinExistence type="predicted"/>
<evidence type="ECO:0000256" key="1">
    <source>
        <dbReference type="ARBA" id="ARBA00022737"/>
    </source>
</evidence>
<dbReference type="PANTHER" id="PTHR46862">
    <property type="entry name" value="OS07G0661900 PROTEIN"/>
    <property type="match status" value="1"/>
</dbReference>
<evidence type="ECO:0000313" key="5">
    <source>
        <dbReference type="Proteomes" id="UP001370490"/>
    </source>
</evidence>
<dbReference type="InterPro" id="IPR033443">
    <property type="entry name" value="PROP1-like_PPR_dom"/>
</dbReference>
<reference evidence="4 5" key="1">
    <citation type="submission" date="2023-12" db="EMBL/GenBank/DDBJ databases">
        <title>A high-quality genome assembly for Dillenia turbinata (Dilleniales).</title>
        <authorList>
            <person name="Chanderbali A."/>
        </authorList>
    </citation>
    <scope>NUCLEOTIDE SEQUENCE [LARGE SCALE GENOMIC DNA]</scope>
    <source>
        <strain evidence="4">LSX21</strain>
        <tissue evidence="4">Leaf</tissue>
    </source>
</reference>
<accession>A0AAN8UW58</accession>
<gene>
    <name evidence="4" type="ORF">RJ641_016158</name>
</gene>
<dbReference type="Gene3D" id="1.25.40.10">
    <property type="entry name" value="Tetratricopeptide repeat domain"/>
    <property type="match status" value="2"/>
</dbReference>
<feature type="repeat" description="PPR" evidence="2">
    <location>
        <begin position="298"/>
        <end position="332"/>
    </location>
</feature>
<feature type="repeat" description="PPR" evidence="2">
    <location>
        <begin position="228"/>
        <end position="262"/>
    </location>
</feature>
<dbReference type="AlphaFoldDB" id="A0AAN8UW58"/>
<feature type="repeat" description="PPR" evidence="2">
    <location>
        <begin position="158"/>
        <end position="192"/>
    </location>
</feature>
<feature type="domain" description="PROP1-like PPR" evidence="3">
    <location>
        <begin position="252"/>
        <end position="380"/>
    </location>
</feature>
<dbReference type="NCBIfam" id="TIGR00756">
    <property type="entry name" value="PPR"/>
    <property type="match status" value="2"/>
</dbReference>
<dbReference type="EMBL" id="JBAMMX010000021">
    <property type="protein sequence ID" value="KAK6920254.1"/>
    <property type="molecule type" value="Genomic_DNA"/>
</dbReference>
<dbReference type="Pfam" id="PF01535">
    <property type="entry name" value="PPR"/>
    <property type="match status" value="2"/>
</dbReference>
<keyword evidence="1" id="KW-0677">Repeat</keyword>
<evidence type="ECO:0000256" key="2">
    <source>
        <dbReference type="PROSITE-ProRule" id="PRU00708"/>
    </source>
</evidence>
<dbReference type="Proteomes" id="UP001370490">
    <property type="component" value="Unassembled WGS sequence"/>
</dbReference>
<organism evidence="4 5">
    <name type="scientific">Dillenia turbinata</name>
    <dbReference type="NCBI Taxonomy" id="194707"/>
    <lineage>
        <taxon>Eukaryota</taxon>
        <taxon>Viridiplantae</taxon>
        <taxon>Streptophyta</taxon>
        <taxon>Embryophyta</taxon>
        <taxon>Tracheophyta</taxon>
        <taxon>Spermatophyta</taxon>
        <taxon>Magnoliopsida</taxon>
        <taxon>eudicotyledons</taxon>
        <taxon>Gunneridae</taxon>
        <taxon>Pentapetalae</taxon>
        <taxon>Dilleniales</taxon>
        <taxon>Dilleniaceae</taxon>
        <taxon>Dillenia</taxon>
    </lineage>
</organism>
<dbReference type="InterPro" id="IPR011990">
    <property type="entry name" value="TPR-like_helical_dom_sf"/>
</dbReference>
<keyword evidence="5" id="KW-1185">Reference proteome</keyword>
<comment type="caution">
    <text evidence="4">The sequence shown here is derived from an EMBL/GenBank/DDBJ whole genome shotgun (WGS) entry which is preliminary data.</text>
</comment>
<sequence>MVSTACANFTSLQPNYTSINKVSRTHQFFQLKTSILQKPTIYNSQKLISQVGILDNAEIREDERVKFRWVEIGNEISEEKKETISQLPAKMTRRCKAVLKQIICFSSEKICLSDLLGAWVKIMKPRRADWLTVLKELKRIDNPLLLQVAELALLDEANVQDYTKIVRGYAKQNRVQDAESTLLEMKTSGFICDQVILTAMVDMYGKAGNLKLAEETFEHIMLLGQPLDKRSYGSIIMAYIRAGMPDRGEILIREMEAQEINAGSEVFKALLRAYSMAGDSEGAQRVFDAIQLSGIPPDAKICGLLINAYALAGQSQRARSAFENMRAVGIQPTDKCVALVLAAYERENNLNKALGFLISLEKDGYMVGKEASELLFAWFKRLGVVQEVEMILRQYASEENQQAPS</sequence>
<dbReference type="InterPro" id="IPR002885">
    <property type="entry name" value="PPR_rpt"/>
</dbReference>
<evidence type="ECO:0000313" key="4">
    <source>
        <dbReference type="EMBL" id="KAK6920254.1"/>
    </source>
</evidence>
<dbReference type="PROSITE" id="PS51375">
    <property type="entry name" value="PPR"/>
    <property type="match status" value="4"/>
</dbReference>
<evidence type="ECO:0000259" key="3">
    <source>
        <dbReference type="Pfam" id="PF17177"/>
    </source>
</evidence>